<proteinExistence type="predicted"/>
<dbReference type="KEGG" id="zmk:HG535_0D03320"/>
<dbReference type="AlphaFoldDB" id="A0A7H9B2L6"/>
<name>A0A7H9B2L6_ZYGMR</name>
<protein>
    <recommendedName>
        <fullName evidence="6">Chromatin structure-remodeling complex subunit RSC7</fullName>
    </recommendedName>
</protein>
<dbReference type="EMBL" id="CP058607">
    <property type="protein sequence ID" value="QLG72624.1"/>
    <property type="molecule type" value="Genomic_DNA"/>
</dbReference>
<gene>
    <name evidence="4" type="ORF">HG535_0D03320</name>
</gene>
<feature type="compositionally biased region" description="Basic residues" evidence="3">
    <location>
        <begin position="83"/>
        <end position="92"/>
    </location>
</feature>
<evidence type="ECO:0000256" key="2">
    <source>
        <dbReference type="ARBA" id="ARBA00023163"/>
    </source>
</evidence>
<reference evidence="4 5" key="1">
    <citation type="submission" date="2020-07" db="EMBL/GenBank/DDBJ databases">
        <title>The yeast mating-type switching endonuclease HO is a domesticated member of an unorthodox homing genetic element family.</title>
        <authorList>
            <person name="Coughlan A.Y."/>
            <person name="Lombardi L."/>
            <person name="Braun-Galleani S."/>
            <person name="Martos A.R."/>
            <person name="Galeote V."/>
            <person name="Bigey F."/>
            <person name="Dequin S."/>
            <person name="Byrne K.P."/>
            <person name="Wolfe K.H."/>
        </authorList>
    </citation>
    <scope>NUCLEOTIDE SEQUENCE [LARGE SCALE GENOMIC DNA]</scope>
    <source>
        <strain evidence="4 5">NRRL Y-6702</strain>
    </source>
</reference>
<sequence>MNSELEDGNESSDTGSRGASRSRKRASRASSARPQYQLDMEDVDVQRNEEDDEEYHDEDEDLGDDRQAGDDDVEEVVVPSVSRRGRPSKRRRGDITDDNKSETEDSRSGSAVPPGMFAKRPHHAFPVDSSGAPLSVINEEYDLPDDPEGETKITEDGDLLGNRQFLVRSFTVKDKGQRKYMLSTEPARAVGFRDSYLFFQYHPNLYKFILSQDQKNELIDRGVLPYSYRSRQIALVTARSVFKEFGAKIIANGRNITDDYYATRLREEGRVVEGTYVKDQSKRGSVRGSTGLEFASTNSINPAKNAVEFFVRRNQNQVSSGTGVDPSSKMTATNWLYQHAAACSRLNSDMYYDRVRVLLIERQGLRDPYTNTLHIPGSTQSSRVVARYRKPSNKQELANDHCITYETVIEDQDLTRNKTGLLDVPRELFDDIVSDDVREAILEQQTFEKAI</sequence>
<dbReference type="RefSeq" id="XP_037144352.1">
    <property type="nucleotide sequence ID" value="XM_037288457.1"/>
</dbReference>
<dbReference type="Pfam" id="PF08624">
    <property type="entry name" value="CRC_subunit"/>
    <property type="match status" value="1"/>
</dbReference>
<accession>A0A7H9B2L6</accession>
<evidence type="ECO:0000313" key="5">
    <source>
        <dbReference type="Proteomes" id="UP000509704"/>
    </source>
</evidence>
<dbReference type="PANTHER" id="PTHR22597">
    <property type="entry name" value="POLYCOMB GROUP PROTEIN"/>
    <property type="match status" value="1"/>
</dbReference>
<dbReference type="PANTHER" id="PTHR22597:SF3">
    <property type="entry name" value="CHROMATIN STRUCTURE-REMODELING COMPLEX SUBUNIT RSC7"/>
    <property type="match status" value="1"/>
</dbReference>
<dbReference type="GeneID" id="59236348"/>
<dbReference type="GO" id="GO:0016586">
    <property type="term" value="C:RSC-type complex"/>
    <property type="evidence" value="ECO:0007669"/>
    <property type="project" value="TreeGrafter"/>
</dbReference>
<feature type="region of interest" description="Disordered" evidence="3">
    <location>
        <begin position="1"/>
        <end position="131"/>
    </location>
</feature>
<evidence type="ECO:0008006" key="6">
    <source>
        <dbReference type="Google" id="ProtNLM"/>
    </source>
</evidence>
<dbReference type="OrthoDB" id="5598844at2759"/>
<feature type="compositionally biased region" description="Acidic residues" evidence="3">
    <location>
        <begin position="1"/>
        <end position="10"/>
    </location>
</feature>
<dbReference type="GO" id="GO:0031490">
    <property type="term" value="F:chromatin DNA binding"/>
    <property type="evidence" value="ECO:0007669"/>
    <property type="project" value="TreeGrafter"/>
</dbReference>
<keyword evidence="5" id="KW-1185">Reference proteome</keyword>
<evidence type="ECO:0000313" key="4">
    <source>
        <dbReference type="EMBL" id="QLG72624.1"/>
    </source>
</evidence>
<evidence type="ECO:0000256" key="1">
    <source>
        <dbReference type="ARBA" id="ARBA00023015"/>
    </source>
</evidence>
<dbReference type="InterPro" id="IPR013933">
    <property type="entry name" value="CRC_Rsc7/Swp82"/>
</dbReference>
<feature type="compositionally biased region" description="Basic and acidic residues" evidence="3">
    <location>
        <begin position="93"/>
        <end position="107"/>
    </location>
</feature>
<keyword evidence="2" id="KW-0804">Transcription</keyword>
<dbReference type="Proteomes" id="UP000509704">
    <property type="component" value="Chromosome 4"/>
</dbReference>
<organism evidence="4 5">
    <name type="scientific">Zygotorulaspora mrakii</name>
    <name type="common">Zygosaccharomyces mrakii</name>
    <dbReference type="NCBI Taxonomy" id="42260"/>
    <lineage>
        <taxon>Eukaryota</taxon>
        <taxon>Fungi</taxon>
        <taxon>Dikarya</taxon>
        <taxon>Ascomycota</taxon>
        <taxon>Saccharomycotina</taxon>
        <taxon>Saccharomycetes</taxon>
        <taxon>Saccharomycetales</taxon>
        <taxon>Saccharomycetaceae</taxon>
        <taxon>Zygotorulaspora</taxon>
    </lineage>
</organism>
<feature type="compositionally biased region" description="Acidic residues" evidence="3">
    <location>
        <begin position="39"/>
        <end position="63"/>
    </location>
</feature>
<keyword evidence="1" id="KW-0805">Transcription regulation</keyword>
<evidence type="ECO:0000256" key="3">
    <source>
        <dbReference type="SAM" id="MobiDB-lite"/>
    </source>
</evidence>